<sequence length="169" mass="20184">MMFPTAFLLLSLGAAVTSSYINKFDKPFLFLCPLGESIASWESYHSNYYEDRRYRFTCQQTPQLFNCQWHNKVNNFKAPISFQCQHDAVITGVSSYHRNRPEDREFKFLCCSLQGSPYLAHCVKTDFVNDWDQRLTFRVPIRHFLKGVYSTYSRYYKDRRWQFETCSIQ</sequence>
<evidence type="ECO:0000313" key="6">
    <source>
        <dbReference type="EMBL" id="ABO26644.1"/>
    </source>
</evidence>
<keyword evidence="4" id="KW-1015">Disulfide bond</keyword>
<feature type="chain" id="PRO_5002846450" evidence="5">
    <location>
        <begin position="19"/>
        <end position="169"/>
    </location>
</feature>
<name>B6RB40_HALDI</name>
<dbReference type="GO" id="GO:0030199">
    <property type="term" value="P:collagen fibril organization"/>
    <property type="evidence" value="ECO:0007669"/>
    <property type="project" value="TreeGrafter"/>
</dbReference>
<reference evidence="6" key="1">
    <citation type="submission" date="2006-10" db="EMBL/GenBank/DDBJ databases">
        <title>Novel gene discovery from Haliotis discus discus by normalized cDNA library analysis.</title>
        <authorList>
            <person name="Kang H.-S."/>
            <person name="De Zoysa M."/>
            <person name="Lee J."/>
        </authorList>
    </citation>
    <scope>NUCLEOTIDE SEQUENCE</scope>
</reference>
<keyword evidence="5" id="KW-0732">Signal</keyword>
<comment type="subcellular location">
    <subcellularLocation>
        <location evidence="1">Secreted</location>
    </subcellularLocation>
</comment>
<dbReference type="GO" id="GO:0005615">
    <property type="term" value="C:extracellular space"/>
    <property type="evidence" value="ECO:0007669"/>
    <property type="project" value="TreeGrafter"/>
</dbReference>
<evidence type="ECO:0000256" key="3">
    <source>
        <dbReference type="ARBA" id="ARBA00022525"/>
    </source>
</evidence>
<protein>
    <submittedName>
        <fullName evidence="6">Dermatopontin</fullName>
    </submittedName>
</protein>
<feature type="signal peptide" evidence="5">
    <location>
        <begin position="1"/>
        <end position="18"/>
    </location>
</feature>
<evidence type="ECO:0000256" key="2">
    <source>
        <dbReference type="ARBA" id="ARBA00008712"/>
    </source>
</evidence>
<evidence type="ECO:0000256" key="4">
    <source>
        <dbReference type="ARBA" id="ARBA00023157"/>
    </source>
</evidence>
<dbReference type="PANTHER" id="PTHR15040:SF1">
    <property type="entry name" value="DERMATOPONTIN-LIKE ISOFORM X1"/>
    <property type="match status" value="1"/>
</dbReference>
<dbReference type="InterPro" id="IPR026645">
    <property type="entry name" value="Dermatopontin"/>
</dbReference>
<evidence type="ECO:0000256" key="1">
    <source>
        <dbReference type="ARBA" id="ARBA00004613"/>
    </source>
</evidence>
<proteinExistence type="evidence at transcript level"/>
<accession>B6RB40</accession>
<dbReference type="EMBL" id="EF103386">
    <property type="protein sequence ID" value="ABO26644.1"/>
    <property type="molecule type" value="mRNA"/>
</dbReference>
<comment type="similarity">
    <text evidence="2">Belongs to the dermatopontin family.</text>
</comment>
<dbReference type="Pfam" id="PF14704">
    <property type="entry name" value="DERM"/>
    <property type="match status" value="1"/>
</dbReference>
<dbReference type="PANTHER" id="PTHR15040">
    <property type="entry name" value="DERMATOPONTIN-RELATED"/>
    <property type="match status" value="1"/>
</dbReference>
<organism evidence="6">
    <name type="scientific">Haliotis discus discus</name>
    <name type="common">disc abalone</name>
    <dbReference type="NCBI Taxonomy" id="91233"/>
    <lineage>
        <taxon>Eukaryota</taxon>
        <taxon>Metazoa</taxon>
        <taxon>Spiralia</taxon>
        <taxon>Lophotrochozoa</taxon>
        <taxon>Mollusca</taxon>
        <taxon>Gastropoda</taxon>
        <taxon>Vetigastropoda</taxon>
        <taxon>Lepetellida</taxon>
        <taxon>Haliotoidea</taxon>
        <taxon>Haliotidae</taxon>
        <taxon>Haliotis</taxon>
    </lineage>
</organism>
<evidence type="ECO:0000256" key="5">
    <source>
        <dbReference type="SAM" id="SignalP"/>
    </source>
</evidence>
<keyword evidence="3" id="KW-0964">Secreted</keyword>
<dbReference type="AlphaFoldDB" id="B6RB40"/>
<dbReference type="GO" id="GO:0031012">
    <property type="term" value="C:extracellular matrix"/>
    <property type="evidence" value="ECO:0007669"/>
    <property type="project" value="TreeGrafter"/>
</dbReference>